<organism evidence="8 9">
    <name type="scientific">Cyphellophora attinorum</name>
    <dbReference type="NCBI Taxonomy" id="1664694"/>
    <lineage>
        <taxon>Eukaryota</taxon>
        <taxon>Fungi</taxon>
        <taxon>Dikarya</taxon>
        <taxon>Ascomycota</taxon>
        <taxon>Pezizomycotina</taxon>
        <taxon>Eurotiomycetes</taxon>
        <taxon>Chaetothyriomycetidae</taxon>
        <taxon>Chaetothyriales</taxon>
        <taxon>Cyphellophoraceae</taxon>
        <taxon>Cyphellophora</taxon>
    </lineage>
</organism>
<evidence type="ECO:0000313" key="9">
    <source>
        <dbReference type="Proteomes" id="UP000038010"/>
    </source>
</evidence>
<dbReference type="RefSeq" id="XP_018001612.1">
    <property type="nucleotide sequence ID" value="XM_018149516.1"/>
</dbReference>
<feature type="region of interest" description="Disordered" evidence="5">
    <location>
        <begin position="1"/>
        <end position="24"/>
    </location>
</feature>
<evidence type="ECO:0000256" key="4">
    <source>
        <dbReference type="ARBA" id="ARBA00023136"/>
    </source>
</evidence>
<evidence type="ECO:0000256" key="5">
    <source>
        <dbReference type="SAM" id="MobiDB-lite"/>
    </source>
</evidence>
<feature type="region of interest" description="Disordered" evidence="5">
    <location>
        <begin position="41"/>
        <end position="70"/>
    </location>
</feature>
<evidence type="ECO:0000259" key="7">
    <source>
        <dbReference type="Pfam" id="PF13515"/>
    </source>
</evidence>
<dbReference type="GeneID" id="28741396"/>
<evidence type="ECO:0000256" key="3">
    <source>
        <dbReference type="ARBA" id="ARBA00022989"/>
    </source>
</evidence>
<dbReference type="InterPro" id="IPR052430">
    <property type="entry name" value="IVT-Associated"/>
</dbReference>
<keyword evidence="4 6" id="KW-0472">Membrane</keyword>
<feature type="transmembrane region" description="Helical" evidence="6">
    <location>
        <begin position="778"/>
        <end position="805"/>
    </location>
</feature>
<feature type="transmembrane region" description="Helical" evidence="6">
    <location>
        <begin position="185"/>
        <end position="208"/>
    </location>
</feature>
<comment type="subcellular location">
    <subcellularLocation>
        <location evidence="1">Membrane</location>
        <topology evidence="1">Multi-pass membrane protein</topology>
    </subcellularLocation>
</comment>
<feature type="transmembrane region" description="Helical" evidence="6">
    <location>
        <begin position="91"/>
        <end position="113"/>
    </location>
</feature>
<dbReference type="STRING" id="1664694.A0A0N0NNQ3"/>
<evidence type="ECO:0000256" key="6">
    <source>
        <dbReference type="SAM" id="Phobius"/>
    </source>
</evidence>
<dbReference type="PANTHER" id="PTHR47804:SF1">
    <property type="entry name" value="DUF2421 DOMAIN-CONTAINING PROTEIN"/>
    <property type="match status" value="1"/>
</dbReference>
<dbReference type="VEuPathDB" id="FungiDB:AB675_9017"/>
<feature type="transmembrane region" description="Helical" evidence="6">
    <location>
        <begin position="694"/>
        <end position="710"/>
    </location>
</feature>
<feature type="transmembrane region" description="Helical" evidence="6">
    <location>
        <begin position="741"/>
        <end position="758"/>
    </location>
</feature>
<evidence type="ECO:0000256" key="2">
    <source>
        <dbReference type="ARBA" id="ARBA00022692"/>
    </source>
</evidence>
<feature type="transmembrane region" description="Helical" evidence="6">
    <location>
        <begin position="639"/>
        <end position="656"/>
    </location>
</feature>
<feature type="transmembrane region" description="Helical" evidence="6">
    <location>
        <begin position="668"/>
        <end position="687"/>
    </location>
</feature>
<keyword evidence="2 6" id="KW-0812">Transmembrane</keyword>
<feature type="compositionally biased region" description="Polar residues" evidence="5">
    <location>
        <begin position="1"/>
        <end position="11"/>
    </location>
</feature>
<feature type="transmembrane region" description="Helical" evidence="6">
    <location>
        <begin position="716"/>
        <end position="734"/>
    </location>
</feature>
<feature type="transmembrane region" description="Helical" evidence="6">
    <location>
        <begin position="215"/>
        <end position="233"/>
    </location>
</feature>
<feature type="transmembrane region" description="Helical" evidence="6">
    <location>
        <begin position="154"/>
        <end position="179"/>
    </location>
</feature>
<dbReference type="PANTHER" id="PTHR47804">
    <property type="entry name" value="60S RIBOSOMAL PROTEIN L19"/>
    <property type="match status" value="1"/>
</dbReference>
<feature type="transmembrane region" description="Helical" evidence="6">
    <location>
        <begin position="248"/>
        <end position="270"/>
    </location>
</feature>
<feature type="compositionally biased region" description="Low complexity" evidence="5">
    <location>
        <begin position="12"/>
        <end position="23"/>
    </location>
</feature>
<keyword evidence="3 6" id="KW-1133">Transmembrane helix</keyword>
<protein>
    <recommendedName>
        <fullName evidence="7">Integral membrane bound transporter domain-containing protein</fullName>
    </recommendedName>
</protein>
<dbReference type="Pfam" id="PF13515">
    <property type="entry name" value="FUSC_2"/>
    <property type="match status" value="1"/>
</dbReference>
<gene>
    <name evidence="8" type="ORF">AB675_9017</name>
</gene>
<name>A0A0N0NNQ3_9EURO</name>
<reference evidence="8 9" key="1">
    <citation type="submission" date="2015-06" db="EMBL/GenBank/DDBJ databases">
        <title>Draft genome of the ant-associated black yeast Phialophora attae CBS 131958.</title>
        <authorList>
            <person name="Moreno L.F."/>
            <person name="Stielow B.J."/>
            <person name="de Hoog S."/>
            <person name="Vicente V.A."/>
            <person name="Weiss V.A."/>
            <person name="de Vries M."/>
            <person name="Cruz L.M."/>
            <person name="Souza E.M."/>
        </authorList>
    </citation>
    <scope>NUCLEOTIDE SEQUENCE [LARGE SCALE GENOMIC DNA]</scope>
    <source>
        <strain evidence="8 9">CBS 131958</strain>
    </source>
</reference>
<proteinExistence type="predicted"/>
<keyword evidence="9" id="KW-1185">Reference proteome</keyword>
<evidence type="ECO:0000256" key="1">
    <source>
        <dbReference type="ARBA" id="ARBA00004141"/>
    </source>
</evidence>
<feature type="domain" description="Integral membrane bound transporter" evidence="7">
    <location>
        <begin position="662"/>
        <end position="800"/>
    </location>
</feature>
<sequence length="1028" mass="114473">MAANGGSSHLPSSRNSRASLRAATFIDPSSGERLKRTFTLHDGLQPPDLPDAEDASESSPLLPAANTSQSSRHTSRAWGTLGRVQNVLYDAYAFVVSPIGISIFKYALAYLLASMGTFVPWLRALFGRSDTKHLVATVAVYFHPSRTRGSMLEALIYAFTAFAYTAVVSVISMGVAVLFDDKLHLLILGHVLILILFVGGGLGLIAWTKLKLSDPLINVACSLASLTLITILTKEGSVQAGDFSADKIWQILKMVIGGVVASSLVCFAVFPSSARQKVIQNMVETTDCLSDMLAMITSSFISGDESELNSEVLVKVTERHRKSLNSLAQNLAEAKLEHYVAGGEQRLKFEYRLANCIQRLSQSIGGLRSTAAIQFVLVQQSFPSYTGMHQRIGSIASMPSSPSATGRNMARMSQIDDVLDTSRQNGQPKDTEQPFRTPAEIFDVFMDHLGPSIRSLAYTLKEILDELPFDPEHDFEITAHPKYKISLQRAMDLYKAARESALSAIYAQSGDRNRPMEVQADWEEAAACCGHFSNSLIDVVEDVQDYLHILDEMQEDCYYQTRRSWTWLKFWQKDPRGPSDKDLNALGPGRPSEVDLQLKKDDGKTAQVPTDSSWKATKRKHFRMLYDRLSFFRRADIKFAIKVGIGAIIYALPSFIEASRPFYSHWRGEWGLLSYMLVCSMTIGASNTTGYSRILGTCLGAVLAIIAWPVSSGNPYILAVIGFAMAYWTGYINLVMGKGPMARFIMLTYNLSALYAYSLSVQDEVDDGDEEDDFNNPLIWEIAGHRVTSVIVGCIWGLIITRVVWPISARQNVKEGLSLIWLRMGLIWKRDPLTILLEGHTNIHPYMDLAEEFKLQRFVRKLQALVDSAKSEFELRGPFPHATYTKIVNGTVRMMDTFHEMNVVIPKDSHASPGLKSLLRATKAEREQLCSRISHMFSVLASSMKLEFPLDTEILPNIDRTRDRLLARIFAYRKGIVEGGGVETTDKDYSVVYAYALVTGQLAKEIQGTLKYIEELFGVLDEEALQLQ</sequence>
<accession>A0A0N0NNQ3</accession>
<dbReference type="PRINTS" id="PR02047">
    <property type="entry name" value="BREFELDNASP4"/>
</dbReference>
<dbReference type="InterPro" id="IPR049453">
    <property type="entry name" value="Memb_transporter_dom"/>
</dbReference>
<dbReference type="AlphaFoldDB" id="A0A0N0NNQ3"/>
<dbReference type="OrthoDB" id="68611at2759"/>
<comment type="caution">
    <text evidence="8">The sequence shown here is derived from an EMBL/GenBank/DDBJ whole genome shotgun (WGS) entry which is preliminary data.</text>
</comment>
<dbReference type="InterPro" id="IPR023244">
    <property type="entry name" value="Brefeldin_A-sensitivity_4"/>
</dbReference>
<dbReference type="EMBL" id="LFJN01000009">
    <property type="protein sequence ID" value="KPI41649.1"/>
    <property type="molecule type" value="Genomic_DNA"/>
</dbReference>
<dbReference type="GO" id="GO:0016020">
    <property type="term" value="C:membrane"/>
    <property type="evidence" value="ECO:0007669"/>
    <property type="project" value="UniProtKB-SubCell"/>
</dbReference>
<evidence type="ECO:0000313" key="8">
    <source>
        <dbReference type="EMBL" id="KPI41649.1"/>
    </source>
</evidence>
<dbReference type="Proteomes" id="UP000038010">
    <property type="component" value="Unassembled WGS sequence"/>
</dbReference>